<dbReference type="PROSITE" id="PS01184">
    <property type="entry name" value="UBIE_2"/>
    <property type="match status" value="1"/>
</dbReference>
<dbReference type="InterPro" id="IPR023576">
    <property type="entry name" value="UbiE/COQ5_MeTrFase_CS"/>
</dbReference>
<dbReference type="Proteomes" id="UP000694865">
    <property type="component" value="Unplaced"/>
</dbReference>
<dbReference type="InterPro" id="IPR029063">
    <property type="entry name" value="SAM-dependent_MTases_sf"/>
</dbReference>
<sequence length="213" mass="23999">MIYPSMMDGITVNLAKDLMPIKRDLFADLPMLQQRATRSGDDFTVLEIGVGTGANFEYYPEGTKLIPVDPMAGFDSYIDSNAKKFSHINVQKLVLAFGENMEEVADDSVDVVVVTWVLCCVENVDGVMTEIKRVLKPGGKFYFMEHTAALRNSWTHVLQRLLNPAWRKMCGCSMTEETWKAIDKAGFSKVQYERFNAPLSWTIKPHLVGHAVK</sequence>
<proteinExistence type="predicted"/>
<gene>
    <name evidence="6" type="primary">LOC100369381</name>
</gene>
<accession>A0ABM0MJZ9</accession>
<evidence type="ECO:0000256" key="2">
    <source>
        <dbReference type="ARBA" id="ARBA00022679"/>
    </source>
</evidence>
<protein>
    <submittedName>
        <fullName evidence="6">Methyltransferase-like protein 7A-like</fullName>
    </submittedName>
</protein>
<evidence type="ECO:0000313" key="5">
    <source>
        <dbReference type="Proteomes" id="UP000694865"/>
    </source>
</evidence>
<dbReference type="RefSeq" id="XP_006820340.1">
    <property type="nucleotide sequence ID" value="XM_006820277.1"/>
</dbReference>
<keyword evidence="3" id="KW-0949">S-adenosyl-L-methionine</keyword>
<keyword evidence="5" id="KW-1185">Reference proteome</keyword>
<keyword evidence="1" id="KW-0489">Methyltransferase</keyword>
<dbReference type="InterPro" id="IPR052356">
    <property type="entry name" value="Thiol_S-MT"/>
</dbReference>
<dbReference type="Gene3D" id="3.40.50.150">
    <property type="entry name" value="Vaccinia Virus protein VP39"/>
    <property type="match status" value="1"/>
</dbReference>
<evidence type="ECO:0000313" key="6">
    <source>
        <dbReference type="RefSeq" id="XP_006820340.1"/>
    </source>
</evidence>
<dbReference type="PANTHER" id="PTHR45036">
    <property type="entry name" value="METHYLTRANSFERASE LIKE 7B"/>
    <property type="match status" value="1"/>
</dbReference>
<reference evidence="6" key="1">
    <citation type="submission" date="2025-08" db="UniProtKB">
        <authorList>
            <consortium name="RefSeq"/>
        </authorList>
    </citation>
    <scope>IDENTIFICATION</scope>
    <source>
        <tissue evidence="6">Testes</tissue>
    </source>
</reference>
<name>A0ABM0MJZ9_SACKO</name>
<dbReference type="InterPro" id="IPR013216">
    <property type="entry name" value="Methyltransf_11"/>
</dbReference>
<feature type="domain" description="Methyltransferase type 11" evidence="4">
    <location>
        <begin position="46"/>
        <end position="143"/>
    </location>
</feature>
<evidence type="ECO:0000256" key="3">
    <source>
        <dbReference type="ARBA" id="ARBA00022691"/>
    </source>
</evidence>
<dbReference type="Pfam" id="PF08241">
    <property type="entry name" value="Methyltransf_11"/>
    <property type="match status" value="1"/>
</dbReference>
<evidence type="ECO:0000259" key="4">
    <source>
        <dbReference type="Pfam" id="PF08241"/>
    </source>
</evidence>
<dbReference type="PANTHER" id="PTHR45036:SF1">
    <property type="entry name" value="METHYLTRANSFERASE LIKE 7A"/>
    <property type="match status" value="1"/>
</dbReference>
<dbReference type="GeneID" id="100369381"/>
<keyword evidence="2" id="KW-0808">Transferase</keyword>
<organism evidence="5 6">
    <name type="scientific">Saccoglossus kowalevskii</name>
    <name type="common">Acorn worm</name>
    <dbReference type="NCBI Taxonomy" id="10224"/>
    <lineage>
        <taxon>Eukaryota</taxon>
        <taxon>Metazoa</taxon>
        <taxon>Hemichordata</taxon>
        <taxon>Enteropneusta</taxon>
        <taxon>Harrimaniidae</taxon>
        <taxon>Saccoglossus</taxon>
    </lineage>
</organism>
<evidence type="ECO:0000256" key="1">
    <source>
        <dbReference type="ARBA" id="ARBA00022603"/>
    </source>
</evidence>
<dbReference type="SUPFAM" id="SSF53335">
    <property type="entry name" value="S-adenosyl-L-methionine-dependent methyltransferases"/>
    <property type="match status" value="1"/>
</dbReference>